<reference evidence="2 3" key="1">
    <citation type="journal article" date="2015" name="Genome Announc.">
        <title>Draft Genome Sequence of Cyanobacterium Hassallia byssoidea Strain VB512170, Isolated from Monuments in India.</title>
        <authorList>
            <person name="Singh D."/>
            <person name="Chandrababunaidu M.M."/>
            <person name="Panda A."/>
            <person name="Sen D."/>
            <person name="Bhattacharyya S."/>
            <person name="Adhikary S.P."/>
            <person name="Tripathy S."/>
        </authorList>
    </citation>
    <scope>NUCLEOTIDE SEQUENCE [LARGE SCALE GENOMIC DNA]</scope>
    <source>
        <strain evidence="2 3">VB512170</strain>
    </source>
</reference>
<dbReference type="Proteomes" id="UP000031549">
    <property type="component" value="Unassembled WGS sequence"/>
</dbReference>
<gene>
    <name evidence="2" type="ORF">PI95_001185</name>
</gene>
<proteinExistence type="predicted"/>
<accession>A0A846H243</accession>
<name>A0A846H243_9CYAN</name>
<sequence>MYRQRDKETRRQGDKGDYLTTTLRVHHLLQVGRADGRCSTWGNPKTALPPQRSGSPTIPQPPTTNN</sequence>
<keyword evidence="3" id="KW-1185">Reference proteome</keyword>
<dbReference type="RefSeq" id="WP_163518493.1">
    <property type="nucleotide sequence ID" value="NZ_JTCM02000002.1"/>
</dbReference>
<evidence type="ECO:0000313" key="2">
    <source>
        <dbReference type="EMBL" id="NEU71228.1"/>
    </source>
</evidence>
<protein>
    <submittedName>
        <fullName evidence="2">Uncharacterized protein</fullName>
    </submittedName>
</protein>
<dbReference type="AlphaFoldDB" id="A0A846H243"/>
<evidence type="ECO:0000313" key="3">
    <source>
        <dbReference type="Proteomes" id="UP000031549"/>
    </source>
</evidence>
<evidence type="ECO:0000256" key="1">
    <source>
        <dbReference type="SAM" id="MobiDB-lite"/>
    </source>
</evidence>
<organism evidence="2 3">
    <name type="scientific">Hassallia byssoidea VB512170</name>
    <dbReference type="NCBI Taxonomy" id="1304833"/>
    <lineage>
        <taxon>Bacteria</taxon>
        <taxon>Bacillati</taxon>
        <taxon>Cyanobacteriota</taxon>
        <taxon>Cyanophyceae</taxon>
        <taxon>Nostocales</taxon>
        <taxon>Tolypothrichaceae</taxon>
        <taxon>Hassallia</taxon>
    </lineage>
</organism>
<feature type="region of interest" description="Disordered" evidence="1">
    <location>
        <begin position="35"/>
        <end position="66"/>
    </location>
</feature>
<comment type="caution">
    <text evidence="2">The sequence shown here is derived from an EMBL/GenBank/DDBJ whole genome shotgun (WGS) entry which is preliminary data.</text>
</comment>
<dbReference type="EMBL" id="JTCM02000002">
    <property type="protein sequence ID" value="NEU71228.1"/>
    <property type="molecule type" value="Genomic_DNA"/>
</dbReference>